<organism evidence="2 3">
    <name type="scientific">Fusarium duplospermum</name>
    <dbReference type="NCBI Taxonomy" id="1325734"/>
    <lineage>
        <taxon>Eukaryota</taxon>
        <taxon>Fungi</taxon>
        <taxon>Dikarya</taxon>
        <taxon>Ascomycota</taxon>
        <taxon>Pezizomycotina</taxon>
        <taxon>Sordariomycetes</taxon>
        <taxon>Hypocreomycetidae</taxon>
        <taxon>Hypocreales</taxon>
        <taxon>Nectriaceae</taxon>
        <taxon>Fusarium</taxon>
        <taxon>Fusarium solani species complex</taxon>
    </lineage>
</organism>
<keyword evidence="3" id="KW-1185">Reference proteome</keyword>
<protein>
    <submittedName>
        <fullName evidence="2">Uncharacterized protein</fullName>
    </submittedName>
</protein>
<evidence type="ECO:0000256" key="1">
    <source>
        <dbReference type="SAM" id="MobiDB-lite"/>
    </source>
</evidence>
<feature type="region of interest" description="Disordered" evidence="1">
    <location>
        <begin position="1"/>
        <end position="72"/>
    </location>
</feature>
<evidence type="ECO:0000313" key="3">
    <source>
        <dbReference type="Proteomes" id="UP000288168"/>
    </source>
</evidence>
<feature type="compositionally biased region" description="Basic and acidic residues" evidence="1">
    <location>
        <begin position="1"/>
        <end position="12"/>
    </location>
</feature>
<dbReference type="AlphaFoldDB" id="A0A428QLS8"/>
<reference evidence="2 3" key="1">
    <citation type="submission" date="2017-06" db="EMBL/GenBank/DDBJ databases">
        <title>Comparative genomic analysis of Ambrosia Fusariam Clade fungi.</title>
        <authorList>
            <person name="Stajich J.E."/>
            <person name="Carrillo J."/>
            <person name="Kijimoto T."/>
            <person name="Eskalen A."/>
            <person name="O'Donnell K."/>
            <person name="Kasson M."/>
        </authorList>
    </citation>
    <scope>NUCLEOTIDE SEQUENCE [LARGE SCALE GENOMIC DNA]</scope>
    <source>
        <strain evidence="2 3">NRRL62584</strain>
    </source>
</reference>
<sequence length="72" mass="7528">MSAEGLKKKSSTDSDPGSGGPTPLFAPLRLFGLNQNESKTLTSGTCSPGKTRPPRGPALMIRLHPEPHSQSA</sequence>
<comment type="caution">
    <text evidence="2">The sequence shown here is derived from an EMBL/GenBank/DDBJ whole genome shotgun (WGS) entry which is preliminary data.</text>
</comment>
<evidence type="ECO:0000313" key="2">
    <source>
        <dbReference type="EMBL" id="RSL66267.1"/>
    </source>
</evidence>
<accession>A0A428QLS8</accession>
<dbReference type="EMBL" id="NKCI01000025">
    <property type="protein sequence ID" value="RSL66267.1"/>
    <property type="molecule type" value="Genomic_DNA"/>
</dbReference>
<gene>
    <name evidence="2" type="ORF">CEP54_003804</name>
</gene>
<feature type="compositionally biased region" description="Basic and acidic residues" evidence="1">
    <location>
        <begin position="63"/>
        <end position="72"/>
    </location>
</feature>
<dbReference type="Proteomes" id="UP000288168">
    <property type="component" value="Unassembled WGS sequence"/>
</dbReference>
<proteinExistence type="predicted"/>
<name>A0A428QLS8_9HYPO</name>
<feature type="compositionally biased region" description="Polar residues" evidence="1">
    <location>
        <begin position="33"/>
        <end position="48"/>
    </location>
</feature>